<evidence type="ECO:0008006" key="4">
    <source>
        <dbReference type="Google" id="ProtNLM"/>
    </source>
</evidence>
<proteinExistence type="predicted"/>
<feature type="region of interest" description="Disordered" evidence="1">
    <location>
        <begin position="54"/>
        <end position="80"/>
    </location>
</feature>
<name>A0ABT5X2X6_9ENTE</name>
<organism evidence="2 3">
    <name type="scientific">Vagococcus proximus</name>
    <dbReference type="NCBI Taxonomy" id="2991417"/>
    <lineage>
        <taxon>Bacteria</taxon>
        <taxon>Bacillati</taxon>
        <taxon>Bacillota</taxon>
        <taxon>Bacilli</taxon>
        <taxon>Lactobacillales</taxon>
        <taxon>Enterococcaceae</taxon>
        <taxon>Vagococcus</taxon>
    </lineage>
</organism>
<comment type="caution">
    <text evidence="2">The sequence shown here is derived from an EMBL/GenBank/DDBJ whole genome shotgun (WGS) entry which is preliminary data.</text>
</comment>
<feature type="compositionally biased region" description="Acidic residues" evidence="1">
    <location>
        <begin position="70"/>
        <end position="80"/>
    </location>
</feature>
<protein>
    <recommendedName>
        <fullName evidence="4">Lipoprotein</fullName>
    </recommendedName>
</protein>
<evidence type="ECO:0000256" key="1">
    <source>
        <dbReference type="SAM" id="MobiDB-lite"/>
    </source>
</evidence>
<reference evidence="2" key="1">
    <citation type="submission" date="2022-10" db="EMBL/GenBank/DDBJ databases">
        <title>Vagococcus sp. isolated from poultry meat.</title>
        <authorList>
            <person name="Johansson P."/>
            <person name="Bjorkroth J."/>
        </authorList>
    </citation>
    <scope>NUCLEOTIDE SEQUENCE</scope>
    <source>
        <strain evidence="2">PNs007</strain>
    </source>
</reference>
<feature type="compositionally biased region" description="Polar residues" evidence="1">
    <location>
        <begin position="54"/>
        <end position="66"/>
    </location>
</feature>
<evidence type="ECO:0000313" key="2">
    <source>
        <dbReference type="EMBL" id="MDF0480221.1"/>
    </source>
</evidence>
<dbReference type="RefSeq" id="WP_275471799.1">
    <property type="nucleotide sequence ID" value="NZ_JAPDSH010000005.1"/>
</dbReference>
<accession>A0ABT5X2X6</accession>
<dbReference type="PROSITE" id="PS51257">
    <property type="entry name" value="PROKAR_LIPOPROTEIN"/>
    <property type="match status" value="1"/>
</dbReference>
<gene>
    <name evidence="2" type="ORF">OL233_07930</name>
</gene>
<evidence type="ECO:0000313" key="3">
    <source>
        <dbReference type="Proteomes" id="UP001147148"/>
    </source>
</evidence>
<keyword evidence="3" id="KW-1185">Reference proteome</keyword>
<dbReference type="EMBL" id="JAPDSH010000005">
    <property type="protein sequence ID" value="MDF0480221.1"/>
    <property type="molecule type" value="Genomic_DNA"/>
</dbReference>
<dbReference type="Proteomes" id="UP001147148">
    <property type="component" value="Unassembled WGS sequence"/>
</dbReference>
<sequence length="80" mass="8926">MSKIKRIALVIIVMSIGCFSPFVTQAIGFFRQEITIPLVELKVPKITEFDDDSLTTSSESIETKPSISDEGFEVEESIDQ</sequence>